<dbReference type="EMBL" id="BMJI01000001">
    <property type="protein sequence ID" value="GGC78736.1"/>
    <property type="molecule type" value="Genomic_DNA"/>
</dbReference>
<dbReference type="CDD" id="cd08255">
    <property type="entry name" value="2-desacetyl-2-hydroxyethyl_bacteriochlorophyllide_like"/>
    <property type="match status" value="1"/>
</dbReference>
<dbReference type="Gene3D" id="3.40.50.720">
    <property type="entry name" value="NAD(P)-binding Rossmann-like Domain"/>
    <property type="match status" value="1"/>
</dbReference>
<keyword evidence="5" id="KW-0560">Oxidoreductase</keyword>
<keyword evidence="3" id="KW-0479">Metal-binding</keyword>
<evidence type="ECO:0000256" key="1">
    <source>
        <dbReference type="ARBA" id="ARBA00001947"/>
    </source>
</evidence>
<keyword evidence="7" id="KW-1185">Reference proteome</keyword>
<sequence>MRREDLPAPGSGEVLVRTRHTGISRGTETTVFQDRVPPEVADQMRAPHQEGEFGGPVKYGYLNVGVVERGPAELTGRTVFSLAPHQDLLVLPAADVHVVPDDVPARRAVLAGTVETAVNGVWEAGPRLGDRVAVVGGGMVGGTVAALLAGFPLDRLQLVDTDPRRRALADAFGLELVAPDDAAGDCDVVLHASGTEAGLATALELAGADATVVEMSWFGVRSPRVPLGAAFHARRLQLRASQVGEVAQARRARRSRADRLDLALRTLADDRFDVFLSGSSPFADLPATMARVTDPQSSTLCHVIDYPAVDPESRS</sequence>
<accession>A0ABQ1NJI3</accession>
<name>A0ABQ1NJI3_9MICC</name>
<evidence type="ECO:0000256" key="4">
    <source>
        <dbReference type="ARBA" id="ARBA00022833"/>
    </source>
</evidence>
<proteinExistence type="inferred from homology"/>
<evidence type="ECO:0000313" key="6">
    <source>
        <dbReference type="EMBL" id="GGC78736.1"/>
    </source>
</evidence>
<comment type="cofactor">
    <cofactor evidence="1">
        <name>Zn(2+)</name>
        <dbReference type="ChEBI" id="CHEBI:29105"/>
    </cofactor>
</comment>
<dbReference type="SUPFAM" id="SSF51735">
    <property type="entry name" value="NAD(P)-binding Rossmann-fold domains"/>
    <property type="match status" value="1"/>
</dbReference>
<comment type="similarity">
    <text evidence="2">Belongs to the zinc-containing alcohol dehydrogenase family.</text>
</comment>
<evidence type="ECO:0000256" key="3">
    <source>
        <dbReference type="ARBA" id="ARBA00022723"/>
    </source>
</evidence>
<gene>
    <name evidence="6" type="ORF">GCM10011512_01670</name>
</gene>
<evidence type="ECO:0000256" key="5">
    <source>
        <dbReference type="ARBA" id="ARBA00023002"/>
    </source>
</evidence>
<dbReference type="InterPro" id="IPR036291">
    <property type="entry name" value="NAD(P)-bd_dom_sf"/>
</dbReference>
<comment type="caution">
    <text evidence="6">The sequence shown here is derived from an EMBL/GenBank/DDBJ whole genome shotgun (WGS) entry which is preliminary data.</text>
</comment>
<dbReference type="Gene3D" id="3.90.180.10">
    <property type="entry name" value="Medium-chain alcohol dehydrogenases, catalytic domain"/>
    <property type="match status" value="1"/>
</dbReference>
<dbReference type="PANTHER" id="PTHR43350">
    <property type="entry name" value="NAD-DEPENDENT ALCOHOL DEHYDROGENASE"/>
    <property type="match status" value="1"/>
</dbReference>
<evidence type="ECO:0000313" key="7">
    <source>
        <dbReference type="Proteomes" id="UP000597761"/>
    </source>
</evidence>
<evidence type="ECO:0000256" key="2">
    <source>
        <dbReference type="ARBA" id="ARBA00008072"/>
    </source>
</evidence>
<dbReference type="Proteomes" id="UP000597761">
    <property type="component" value="Unassembled WGS sequence"/>
</dbReference>
<organism evidence="6 7">
    <name type="scientific">Tersicoccus solisilvae</name>
    <dbReference type="NCBI Taxonomy" id="1882339"/>
    <lineage>
        <taxon>Bacteria</taxon>
        <taxon>Bacillati</taxon>
        <taxon>Actinomycetota</taxon>
        <taxon>Actinomycetes</taxon>
        <taxon>Micrococcales</taxon>
        <taxon>Micrococcaceae</taxon>
        <taxon>Tersicoccus</taxon>
    </lineage>
</organism>
<protein>
    <submittedName>
        <fullName evidence="6">Dehydrogenase</fullName>
    </submittedName>
</protein>
<dbReference type="PANTHER" id="PTHR43350:SF19">
    <property type="entry name" value="D-GULOSIDE 3-DEHYDROGENASE"/>
    <property type="match status" value="1"/>
</dbReference>
<dbReference type="InterPro" id="IPR011032">
    <property type="entry name" value="GroES-like_sf"/>
</dbReference>
<keyword evidence="4" id="KW-0862">Zinc</keyword>
<dbReference type="SUPFAM" id="SSF50129">
    <property type="entry name" value="GroES-like"/>
    <property type="match status" value="1"/>
</dbReference>
<reference evidence="7" key="1">
    <citation type="journal article" date="2019" name="Int. J. Syst. Evol. Microbiol.">
        <title>The Global Catalogue of Microorganisms (GCM) 10K type strain sequencing project: providing services to taxonomists for standard genome sequencing and annotation.</title>
        <authorList>
            <consortium name="The Broad Institute Genomics Platform"/>
            <consortium name="The Broad Institute Genome Sequencing Center for Infectious Disease"/>
            <person name="Wu L."/>
            <person name="Ma J."/>
        </authorList>
    </citation>
    <scope>NUCLEOTIDE SEQUENCE [LARGE SCALE GENOMIC DNA]</scope>
    <source>
        <strain evidence="7">CGMCC 1.15480</strain>
    </source>
</reference>